<proteinExistence type="inferred from homology"/>
<dbReference type="Gene3D" id="1.20.910.10">
    <property type="entry name" value="Heme oxygenase-like"/>
    <property type="match status" value="1"/>
</dbReference>
<dbReference type="Pfam" id="PF03070">
    <property type="entry name" value="TENA_THI-4"/>
    <property type="match status" value="1"/>
</dbReference>
<dbReference type="UniPathway" id="UPA00060"/>
<dbReference type="CDD" id="cd19365">
    <property type="entry name" value="TenA_C-like"/>
    <property type="match status" value="1"/>
</dbReference>
<dbReference type="RefSeq" id="WP_160895300.1">
    <property type="nucleotide sequence ID" value="NZ_WUMU01000017.1"/>
</dbReference>
<protein>
    <recommendedName>
        <fullName evidence="1">Aminopyrimidine aminohydrolase</fullName>
        <ecNumber evidence="1">3.5.99.2</ecNumber>
    </recommendedName>
</protein>
<dbReference type="InterPro" id="IPR016084">
    <property type="entry name" value="Haem_Oase-like_multi-hlx"/>
</dbReference>
<dbReference type="GO" id="GO:0005829">
    <property type="term" value="C:cytosol"/>
    <property type="evidence" value="ECO:0007669"/>
    <property type="project" value="TreeGrafter"/>
</dbReference>
<dbReference type="GO" id="GO:0050334">
    <property type="term" value="F:thiaminase activity"/>
    <property type="evidence" value="ECO:0007669"/>
    <property type="project" value="UniProtKB-EC"/>
</dbReference>
<evidence type="ECO:0000259" key="2">
    <source>
        <dbReference type="Pfam" id="PF03070"/>
    </source>
</evidence>
<dbReference type="SUPFAM" id="SSF48613">
    <property type="entry name" value="Heme oxygenase-like"/>
    <property type="match status" value="1"/>
</dbReference>
<dbReference type="PANTHER" id="PTHR43198:SF2">
    <property type="entry name" value="SI:CH1073-67J19.1-RELATED"/>
    <property type="match status" value="1"/>
</dbReference>
<dbReference type="GO" id="GO:0009229">
    <property type="term" value="P:thiamine diphosphate biosynthetic process"/>
    <property type="evidence" value="ECO:0007669"/>
    <property type="project" value="UniProtKB-UniPathway"/>
</dbReference>
<dbReference type="NCBIfam" id="TIGR04306">
    <property type="entry name" value="salvage_TenA"/>
    <property type="match status" value="1"/>
</dbReference>
<sequence>MSFTDDLWTATAELQQQIAEMPFNRDLAAGTLPPETFRGYIIQDAHYLEGYARVLALAAARAPDAEAIQQLAQSAGNAIAVERGLHAHYMGLFGVSAQDYAATGPSQACDHYVSYLAGRAALGDFPELLAAILPCFWIYHEIGQQIATTAAPENPYRAWIDTYAGEAFAEGVRKMLALVNRTAGAASPETRARMHAAFARASWHEWHFWDSAHHRRGWAQP</sequence>
<gene>
    <name evidence="3" type="primary">tenA</name>
    <name evidence="3" type="ORF">GR170_15125</name>
</gene>
<comment type="similarity">
    <text evidence="1">Belongs to the TenA family.</text>
</comment>
<evidence type="ECO:0000313" key="3">
    <source>
        <dbReference type="EMBL" id="MXN19173.1"/>
    </source>
</evidence>
<evidence type="ECO:0000313" key="4">
    <source>
        <dbReference type="Proteomes" id="UP000477911"/>
    </source>
</evidence>
<comment type="pathway">
    <text evidence="1">Cofactor biosynthesis; thiamine diphosphate biosynthesis.</text>
</comment>
<dbReference type="GO" id="GO:0009228">
    <property type="term" value="P:thiamine biosynthetic process"/>
    <property type="evidence" value="ECO:0007669"/>
    <property type="project" value="UniProtKB-KW"/>
</dbReference>
<evidence type="ECO:0000256" key="1">
    <source>
        <dbReference type="RuleBase" id="RU363093"/>
    </source>
</evidence>
<comment type="caution">
    <text evidence="3">The sequence shown here is derived from an EMBL/GenBank/DDBJ whole genome shotgun (WGS) entry which is preliminary data.</text>
</comment>
<accession>A0A6L7G908</accession>
<comment type="function">
    <text evidence="1">Catalyzes an amino-pyrimidine hydrolysis reaction at the C5' of the pyrimidine moiety of thiamine compounds, a reaction that is part of a thiamine salvage pathway.</text>
</comment>
<dbReference type="InterPro" id="IPR004305">
    <property type="entry name" value="Thiaminase-2/PQQC"/>
</dbReference>
<dbReference type="AlphaFoldDB" id="A0A6L7G908"/>
<dbReference type="InterPro" id="IPR027574">
    <property type="entry name" value="Thiaminase_II"/>
</dbReference>
<dbReference type="PANTHER" id="PTHR43198">
    <property type="entry name" value="BIFUNCTIONAL TH2 PROTEIN"/>
    <property type="match status" value="1"/>
</dbReference>
<keyword evidence="1" id="KW-0784">Thiamine biosynthesis</keyword>
<organism evidence="3 4">
    <name type="scientific">Pseudooceanicola albus</name>
    <dbReference type="NCBI Taxonomy" id="2692189"/>
    <lineage>
        <taxon>Bacteria</taxon>
        <taxon>Pseudomonadati</taxon>
        <taxon>Pseudomonadota</taxon>
        <taxon>Alphaproteobacteria</taxon>
        <taxon>Rhodobacterales</taxon>
        <taxon>Paracoccaceae</taxon>
        <taxon>Pseudooceanicola</taxon>
    </lineage>
</organism>
<feature type="domain" description="Thiaminase-2/PQQC" evidence="2">
    <location>
        <begin position="12"/>
        <end position="212"/>
    </location>
</feature>
<comment type="catalytic activity">
    <reaction evidence="1">
        <text>thiamine + H2O = 5-(2-hydroxyethyl)-4-methylthiazole + 4-amino-5-hydroxymethyl-2-methylpyrimidine + H(+)</text>
        <dbReference type="Rhea" id="RHEA:17509"/>
        <dbReference type="ChEBI" id="CHEBI:15377"/>
        <dbReference type="ChEBI" id="CHEBI:15378"/>
        <dbReference type="ChEBI" id="CHEBI:16892"/>
        <dbReference type="ChEBI" id="CHEBI:17957"/>
        <dbReference type="ChEBI" id="CHEBI:18385"/>
        <dbReference type="EC" id="3.5.99.2"/>
    </reaction>
</comment>
<dbReference type="EMBL" id="WUMU01000017">
    <property type="protein sequence ID" value="MXN19173.1"/>
    <property type="molecule type" value="Genomic_DNA"/>
</dbReference>
<keyword evidence="1" id="KW-0378">Hydrolase</keyword>
<dbReference type="InterPro" id="IPR050967">
    <property type="entry name" value="Thiamine_Salvage_TenA"/>
</dbReference>
<keyword evidence="4" id="KW-1185">Reference proteome</keyword>
<reference evidence="3 4" key="1">
    <citation type="submission" date="2019-12" db="EMBL/GenBank/DDBJ databases">
        <authorList>
            <person name="Li M."/>
        </authorList>
    </citation>
    <scope>NUCLEOTIDE SEQUENCE [LARGE SCALE GENOMIC DNA]</scope>
    <source>
        <strain evidence="3 4">GBMRC 2024</strain>
    </source>
</reference>
<name>A0A6L7G908_9RHOB</name>
<dbReference type="Proteomes" id="UP000477911">
    <property type="component" value="Unassembled WGS sequence"/>
</dbReference>
<dbReference type="EC" id="3.5.99.2" evidence="1"/>
<comment type="catalytic activity">
    <reaction evidence="1">
        <text>4-amino-5-aminomethyl-2-methylpyrimidine + H2O = 4-amino-5-hydroxymethyl-2-methylpyrimidine + NH4(+)</text>
        <dbReference type="Rhea" id="RHEA:31799"/>
        <dbReference type="ChEBI" id="CHEBI:15377"/>
        <dbReference type="ChEBI" id="CHEBI:16892"/>
        <dbReference type="ChEBI" id="CHEBI:28938"/>
        <dbReference type="ChEBI" id="CHEBI:63416"/>
        <dbReference type="EC" id="3.5.99.2"/>
    </reaction>
</comment>